<keyword evidence="3" id="KW-1185">Reference proteome</keyword>
<proteinExistence type="predicted"/>
<dbReference type="Proteomes" id="UP000247409">
    <property type="component" value="Unassembled WGS sequence"/>
</dbReference>
<protein>
    <submittedName>
        <fullName evidence="2">Uncharacterized protein</fullName>
    </submittedName>
</protein>
<sequence length="209" mass="22856">MSPIAKVIGSAEVLAPLSYFKTPGKGSTEQTEDDEVFVVDQTSKPVQPVSIEESTGSGAPKGLEETYLNASVGPNPADSGNNTDNPKNEEPLISIVDEGACIATEALKHLPRSSLLYDKHLYSRVLCDKYGSCATGGHMVRFHSRTMMMKSYCIRTTCDERIMFVNSLRYKRKFLVESSSPGLEFTAFAARFETVFEESILGAAHFIGL</sequence>
<evidence type="ECO:0000256" key="1">
    <source>
        <dbReference type="SAM" id="MobiDB-lite"/>
    </source>
</evidence>
<name>A0A2V3IKG9_9FLOR</name>
<dbReference type="OrthoDB" id="10568631at2759"/>
<evidence type="ECO:0000313" key="2">
    <source>
        <dbReference type="EMBL" id="PXF42594.1"/>
    </source>
</evidence>
<reference evidence="2 3" key="1">
    <citation type="journal article" date="2018" name="Mol. Biol. Evol.">
        <title>Analysis of the draft genome of the red seaweed Gracilariopsis chorda provides insights into genome size evolution in Rhodophyta.</title>
        <authorList>
            <person name="Lee J."/>
            <person name="Yang E.C."/>
            <person name="Graf L."/>
            <person name="Yang J.H."/>
            <person name="Qiu H."/>
            <person name="Zel Zion U."/>
            <person name="Chan C.X."/>
            <person name="Stephens T.G."/>
            <person name="Weber A.P.M."/>
            <person name="Boo G.H."/>
            <person name="Boo S.M."/>
            <person name="Kim K.M."/>
            <person name="Shin Y."/>
            <person name="Jung M."/>
            <person name="Lee S.J."/>
            <person name="Yim H.S."/>
            <person name="Lee J.H."/>
            <person name="Bhattacharya D."/>
            <person name="Yoon H.S."/>
        </authorList>
    </citation>
    <scope>NUCLEOTIDE SEQUENCE [LARGE SCALE GENOMIC DNA]</scope>
    <source>
        <strain evidence="2 3">SKKU-2015</strain>
        <tissue evidence="2">Whole body</tissue>
    </source>
</reference>
<dbReference type="AlphaFoldDB" id="A0A2V3IKG9"/>
<comment type="caution">
    <text evidence="2">The sequence shown here is derived from an EMBL/GenBank/DDBJ whole genome shotgun (WGS) entry which is preliminary data.</text>
</comment>
<accession>A0A2V3IKG9</accession>
<dbReference type="EMBL" id="NBIV01000157">
    <property type="protein sequence ID" value="PXF42594.1"/>
    <property type="molecule type" value="Genomic_DNA"/>
</dbReference>
<evidence type="ECO:0000313" key="3">
    <source>
        <dbReference type="Proteomes" id="UP000247409"/>
    </source>
</evidence>
<feature type="region of interest" description="Disordered" evidence="1">
    <location>
        <begin position="41"/>
        <end position="90"/>
    </location>
</feature>
<organism evidence="2 3">
    <name type="scientific">Gracilariopsis chorda</name>
    <dbReference type="NCBI Taxonomy" id="448386"/>
    <lineage>
        <taxon>Eukaryota</taxon>
        <taxon>Rhodophyta</taxon>
        <taxon>Florideophyceae</taxon>
        <taxon>Rhodymeniophycidae</taxon>
        <taxon>Gracilariales</taxon>
        <taxon>Gracilariaceae</taxon>
        <taxon>Gracilariopsis</taxon>
    </lineage>
</organism>
<gene>
    <name evidence="2" type="ORF">BWQ96_07689</name>
</gene>